<dbReference type="Pfam" id="PF12850">
    <property type="entry name" value="Metallophos_2"/>
    <property type="match status" value="1"/>
</dbReference>
<dbReference type="PANTHER" id="PTHR11124">
    <property type="entry name" value="VACUOLAR SORTING PROTEIN VPS29"/>
    <property type="match status" value="1"/>
</dbReference>
<protein>
    <recommendedName>
        <fullName evidence="1">Calcineurin-like phosphoesterase domain-containing protein</fullName>
    </recommendedName>
</protein>
<dbReference type="Gene3D" id="3.60.21.10">
    <property type="match status" value="1"/>
</dbReference>
<sequence length="164" mass="17690">MTIKAGILSDTHLSRVDEVFRQQIELCFADCEVIIHAGDLTDISVLDAFNGKKVYAVHGNMCGSASSLALPGEESFELERITIGLTHGSRLGRDIEGALLALFPAADCIVYGHTHRPVCHNYGGTLVINPGSFRGTGRFGAPGTYAVLEIDDRLRGSIHEVPRL</sequence>
<accession>A0A3B0VC73</accession>
<dbReference type="SUPFAM" id="SSF56300">
    <property type="entry name" value="Metallo-dependent phosphatases"/>
    <property type="match status" value="1"/>
</dbReference>
<evidence type="ECO:0000259" key="1">
    <source>
        <dbReference type="Pfam" id="PF12850"/>
    </source>
</evidence>
<dbReference type="InterPro" id="IPR024654">
    <property type="entry name" value="Calcineurin-like_PHP_lpxH"/>
</dbReference>
<evidence type="ECO:0000313" key="2">
    <source>
        <dbReference type="EMBL" id="VAW38310.1"/>
    </source>
</evidence>
<reference evidence="2" key="1">
    <citation type="submission" date="2018-06" db="EMBL/GenBank/DDBJ databases">
        <authorList>
            <person name="Zhirakovskaya E."/>
        </authorList>
    </citation>
    <scope>NUCLEOTIDE SEQUENCE</scope>
</reference>
<dbReference type="AlphaFoldDB" id="A0A3B0VC73"/>
<dbReference type="NCBIfam" id="TIGR00040">
    <property type="entry name" value="yfcE"/>
    <property type="match status" value="1"/>
</dbReference>
<proteinExistence type="predicted"/>
<feature type="domain" description="Calcineurin-like phosphoesterase" evidence="1">
    <location>
        <begin position="4"/>
        <end position="152"/>
    </location>
</feature>
<name>A0A3B0VC73_9ZZZZ</name>
<dbReference type="InterPro" id="IPR000979">
    <property type="entry name" value="Phosphodiesterase_MJ0936/Vps29"/>
</dbReference>
<dbReference type="InterPro" id="IPR029052">
    <property type="entry name" value="Metallo-depent_PP-like"/>
</dbReference>
<organism evidence="2">
    <name type="scientific">hydrothermal vent metagenome</name>
    <dbReference type="NCBI Taxonomy" id="652676"/>
    <lineage>
        <taxon>unclassified sequences</taxon>
        <taxon>metagenomes</taxon>
        <taxon>ecological metagenomes</taxon>
    </lineage>
</organism>
<dbReference type="EMBL" id="UOEY01000058">
    <property type="protein sequence ID" value="VAW38310.1"/>
    <property type="molecule type" value="Genomic_DNA"/>
</dbReference>
<gene>
    <name evidence="2" type="ORF">MNBD_DELTA04-1687</name>
</gene>